<dbReference type="Pfam" id="PF13569">
    <property type="entry name" value="DUF4132"/>
    <property type="match status" value="1"/>
</dbReference>
<reference evidence="4" key="1">
    <citation type="journal article" date="2019" name="Int. J. Syst. Evol. Microbiol.">
        <title>The Global Catalogue of Microorganisms (GCM) 10K type strain sequencing project: providing services to taxonomists for standard genome sequencing and annotation.</title>
        <authorList>
            <consortium name="The Broad Institute Genomics Platform"/>
            <consortium name="The Broad Institute Genome Sequencing Center for Infectious Disease"/>
            <person name="Wu L."/>
            <person name="Ma J."/>
        </authorList>
    </citation>
    <scope>NUCLEOTIDE SEQUENCE [LARGE SCALE GENOMIC DNA]</scope>
    <source>
        <strain evidence="4">CGMCC 4.7393</strain>
    </source>
</reference>
<dbReference type="Pfam" id="PF24879">
    <property type="entry name" value="DUF7737"/>
    <property type="match status" value="1"/>
</dbReference>
<evidence type="ECO:0000259" key="2">
    <source>
        <dbReference type="Pfam" id="PF24879"/>
    </source>
</evidence>
<accession>A0ABW2DLY2</accession>
<dbReference type="Proteomes" id="UP001596405">
    <property type="component" value="Unassembled WGS sequence"/>
</dbReference>
<sequence length="866" mass="98837">MGILDFVKKAFSNSGASTDSAETSAENCFEEIIEATRLEAVQKYQHFWSVKLSELSVYQEQIASLSANEKVDLLLYCIYEIHKWQSRSGSYSTNNPGYHRNVIQYLILQSILRAKLSLSDEQIVSLAAYFLNYKRYSWPSLLHWPLGYFLIQVERNTKGKVISEKVKATLLTLKAELEKKEYSNFEKERTKYLSKVDGLLSTGEEKEEVKPVYFLGKDKFSDYANPIIKLRPQKELPHWYSLLVHAQKAAGGKPTQKYLKEGQGLVTVLGADTFKEVVLDWFKFIIHLKENELVHTYTHAGQTYTHTTYDLLSSPNVDAIKGLVWLCASLTDRTALATIAGLAERAYRKIPGKGPAAAAVGNACLYTLYQSEGLEGISHLSRLKLRIRQSSTQNLIEKYLQEAAKEQGISVHEIEDLAVDQYGLEEGHIEYELENFKAVLEIAGVGKTELKWFKPDGSSQKSVPSAVKEKQPVALKQIKETAKQIEVTLSAQRDRLDRMFKAERVFTWQYFQQYYVSHGLLSYLTKRLIWIFEKDGVSQNVFFFNNAWRTSELTIAEAGPETMVRLWHPAMATISEIEAWRRFLVEHQILQPFKQAYREVYLLTDAEVNTRVYSNRMAAHLLKQHQFNSLAKIRGWKYALMGAYDDGRYNEAASCHIPDYNLLAEYWVNEVNADDAFNDTGIWNYIATDQLRFVNTQTNQVVELISVPKVVFSEVMRDVDLFVGVCTVGNDPTWQDSGGVPAYRDYWQAYSFGDLSEVAKTRKEILTQLLPRLKVAKVAEIKDKFLVVKGKLRTYKIHLGSTNILMEPNDQYLCIVPDRSKKDVTGTIFLPFEGDNGLSVILSKALLLADDDKITDSTITSQIKRF</sequence>
<protein>
    <submittedName>
        <fullName evidence="3">DUF4132 domain-containing protein</fullName>
    </submittedName>
</protein>
<dbReference type="EMBL" id="JBHSYQ010000003">
    <property type="protein sequence ID" value="MFC6997801.1"/>
    <property type="molecule type" value="Genomic_DNA"/>
</dbReference>
<feature type="domain" description="DUF7737" evidence="2">
    <location>
        <begin position="759"/>
        <end position="863"/>
    </location>
</feature>
<dbReference type="InterPro" id="IPR025406">
    <property type="entry name" value="DUF4132"/>
</dbReference>
<feature type="domain" description="DUF4132" evidence="1">
    <location>
        <begin position="457"/>
        <end position="636"/>
    </location>
</feature>
<keyword evidence="4" id="KW-1185">Reference proteome</keyword>
<dbReference type="InterPro" id="IPR056639">
    <property type="entry name" value="DUF7737"/>
</dbReference>
<evidence type="ECO:0000259" key="1">
    <source>
        <dbReference type="Pfam" id="PF13569"/>
    </source>
</evidence>
<gene>
    <name evidence="3" type="ORF">ACFQHR_09195</name>
</gene>
<evidence type="ECO:0000313" key="4">
    <source>
        <dbReference type="Proteomes" id="UP001596405"/>
    </source>
</evidence>
<organism evidence="3 4">
    <name type="scientific">Rufibacter roseus</name>
    <dbReference type="NCBI Taxonomy" id="1567108"/>
    <lineage>
        <taxon>Bacteria</taxon>
        <taxon>Pseudomonadati</taxon>
        <taxon>Bacteroidota</taxon>
        <taxon>Cytophagia</taxon>
        <taxon>Cytophagales</taxon>
        <taxon>Hymenobacteraceae</taxon>
        <taxon>Rufibacter</taxon>
    </lineage>
</organism>
<dbReference type="RefSeq" id="WP_066618489.1">
    <property type="nucleotide sequence ID" value="NZ_JBHSYQ010000003.1"/>
</dbReference>
<name>A0ABW2DLY2_9BACT</name>
<proteinExistence type="predicted"/>
<comment type="caution">
    <text evidence="3">The sequence shown here is derived from an EMBL/GenBank/DDBJ whole genome shotgun (WGS) entry which is preliminary data.</text>
</comment>
<evidence type="ECO:0000313" key="3">
    <source>
        <dbReference type="EMBL" id="MFC6997801.1"/>
    </source>
</evidence>